<keyword evidence="3" id="KW-1133">Transmembrane helix</keyword>
<accession>A0A835LNS9</accession>
<dbReference type="OrthoDB" id="26525at2759"/>
<evidence type="ECO:0000256" key="3">
    <source>
        <dbReference type="SAM" id="Phobius"/>
    </source>
</evidence>
<dbReference type="PROSITE" id="PS51257">
    <property type="entry name" value="PROKAR_LIPOPROTEIN"/>
    <property type="match status" value="1"/>
</dbReference>
<gene>
    <name evidence="4" type="ORF">IFM89_036615</name>
</gene>
<evidence type="ECO:0000313" key="5">
    <source>
        <dbReference type="Proteomes" id="UP000631114"/>
    </source>
</evidence>
<proteinExistence type="predicted"/>
<dbReference type="EMBL" id="JADFTS010000007">
    <property type="protein sequence ID" value="KAF9599317.1"/>
    <property type="molecule type" value="Genomic_DNA"/>
</dbReference>
<evidence type="ECO:0000256" key="2">
    <source>
        <dbReference type="ARBA" id="ARBA00023065"/>
    </source>
</evidence>
<dbReference type="PANTHER" id="PTHR31503:SF36">
    <property type="entry name" value="SODIUM_CALCIUM EXCHANGER MEMBRANE REGION DOMAIN-CONTAINING PROTEIN"/>
    <property type="match status" value="1"/>
</dbReference>
<keyword evidence="2" id="KW-0406">Ion transport</keyword>
<reference evidence="4 5" key="1">
    <citation type="submission" date="2020-10" db="EMBL/GenBank/DDBJ databases">
        <title>The Coptis chinensis genome and diversification of protoberbering-type alkaloids.</title>
        <authorList>
            <person name="Wang B."/>
            <person name="Shu S."/>
            <person name="Song C."/>
            <person name="Liu Y."/>
        </authorList>
    </citation>
    <scope>NUCLEOTIDE SEQUENCE [LARGE SCALE GENOMIC DNA]</scope>
    <source>
        <strain evidence="4">HL-2020</strain>
        <tissue evidence="4">Leaf</tissue>
    </source>
</reference>
<keyword evidence="3" id="KW-0812">Transmembrane</keyword>
<dbReference type="Proteomes" id="UP000631114">
    <property type="component" value="Unassembled WGS sequence"/>
</dbReference>
<dbReference type="PANTHER" id="PTHR31503">
    <property type="entry name" value="VACUOLAR CALCIUM ION TRANSPORTER"/>
    <property type="match status" value="1"/>
</dbReference>
<keyword evidence="1" id="KW-0050">Antiport</keyword>
<keyword evidence="1" id="KW-0813">Transport</keyword>
<dbReference type="GO" id="GO:0016020">
    <property type="term" value="C:membrane"/>
    <property type="evidence" value="ECO:0007669"/>
    <property type="project" value="InterPro"/>
</dbReference>
<comment type="caution">
    <text evidence="4">The sequence shown here is derived from an EMBL/GenBank/DDBJ whole genome shotgun (WGS) entry which is preliminary data.</text>
</comment>
<keyword evidence="3" id="KW-0472">Membrane</keyword>
<organism evidence="4 5">
    <name type="scientific">Coptis chinensis</name>
    <dbReference type="NCBI Taxonomy" id="261450"/>
    <lineage>
        <taxon>Eukaryota</taxon>
        <taxon>Viridiplantae</taxon>
        <taxon>Streptophyta</taxon>
        <taxon>Embryophyta</taxon>
        <taxon>Tracheophyta</taxon>
        <taxon>Spermatophyta</taxon>
        <taxon>Magnoliopsida</taxon>
        <taxon>Ranunculales</taxon>
        <taxon>Ranunculaceae</taxon>
        <taxon>Coptidoideae</taxon>
        <taxon>Coptis</taxon>
    </lineage>
</organism>
<dbReference type="AlphaFoldDB" id="A0A835LNS9"/>
<protein>
    <submittedName>
        <fullName evidence="4">Uncharacterized protein</fullName>
    </submittedName>
</protein>
<sequence>MYLDCRGVGLLAGSTIMLLTLLWGSCVLGKTDIKNSRVIDSQDTKKLSLTGSGIGVDIWTSYAARIMVISVIPFIIVQLPQIPHTSSGRRLAVLIALIVYVALLVSYCLYQLS</sequence>
<dbReference type="InterPro" id="IPR004713">
    <property type="entry name" value="CaH_exchang"/>
</dbReference>
<feature type="transmembrane region" description="Helical" evidence="3">
    <location>
        <begin position="91"/>
        <end position="112"/>
    </location>
</feature>
<evidence type="ECO:0000313" key="4">
    <source>
        <dbReference type="EMBL" id="KAF9599317.1"/>
    </source>
</evidence>
<name>A0A835LNS9_9MAGN</name>
<dbReference type="GO" id="GO:0015369">
    <property type="term" value="F:calcium:proton antiporter activity"/>
    <property type="evidence" value="ECO:0007669"/>
    <property type="project" value="TreeGrafter"/>
</dbReference>
<feature type="transmembrane region" description="Helical" evidence="3">
    <location>
        <begin position="62"/>
        <end position="79"/>
    </location>
</feature>
<keyword evidence="5" id="KW-1185">Reference proteome</keyword>
<dbReference type="GO" id="GO:0006874">
    <property type="term" value="P:intracellular calcium ion homeostasis"/>
    <property type="evidence" value="ECO:0007669"/>
    <property type="project" value="TreeGrafter"/>
</dbReference>
<evidence type="ECO:0000256" key="1">
    <source>
        <dbReference type="ARBA" id="ARBA00022449"/>
    </source>
</evidence>